<keyword evidence="5 7" id="KW-0472">Membrane</keyword>
<dbReference type="InterPro" id="IPR003838">
    <property type="entry name" value="ABC3_permease_C"/>
</dbReference>
<feature type="transmembrane region" description="Helical" evidence="7">
    <location>
        <begin position="364"/>
        <end position="383"/>
    </location>
</feature>
<keyword evidence="10" id="KW-0067">ATP-binding</keyword>
<comment type="subcellular location">
    <subcellularLocation>
        <location evidence="1">Cell membrane</location>
        <topology evidence="1">Multi-pass membrane protein</topology>
    </subcellularLocation>
</comment>
<evidence type="ECO:0000256" key="2">
    <source>
        <dbReference type="ARBA" id="ARBA00022475"/>
    </source>
</evidence>
<dbReference type="STRING" id="927083.DB32_002052"/>
<comment type="similarity">
    <text evidence="6">Belongs to the ABC-4 integral membrane protein family.</text>
</comment>
<feature type="domain" description="ABC3 transporter permease C-terminal" evidence="8">
    <location>
        <begin position="281"/>
        <end position="394"/>
    </location>
</feature>
<dbReference type="Proteomes" id="UP000034883">
    <property type="component" value="Chromosome"/>
</dbReference>
<accession>A0A0F6YHC3</accession>
<evidence type="ECO:0000313" key="11">
    <source>
        <dbReference type="Proteomes" id="UP000034883"/>
    </source>
</evidence>
<dbReference type="Pfam" id="PF12704">
    <property type="entry name" value="MacB_PCD"/>
    <property type="match status" value="1"/>
</dbReference>
<keyword evidence="3 7" id="KW-0812">Transmembrane</keyword>
<keyword evidence="4 7" id="KW-1133">Transmembrane helix</keyword>
<evidence type="ECO:0000259" key="9">
    <source>
        <dbReference type="Pfam" id="PF12704"/>
    </source>
</evidence>
<keyword evidence="2" id="KW-1003">Cell membrane</keyword>
<feature type="transmembrane region" description="Helical" evidence="7">
    <location>
        <begin position="21"/>
        <end position="42"/>
    </location>
</feature>
<proteinExistence type="inferred from homology"/>
<keyword evidence="11" id="KW-1185">Reference proteome</keyword>
<evidence type="ECO:0000313" key="10">
    <source>
        <dbReference type="EMBL" id="AKF04903.1"/>
    </source>
</evidence>
<evidence type="ECO:0000256" key="7">
    <source>
        <dbReference type="SAM" id="Phobius"/>
    </source>
</evidence>
<evidence type="ECO:0000256" key="4">
    <source>
        <dbReference type="ARBA" id="ARBA00022989"/>
    </source>
</evidence>
<dbReference type="AlphaFoldDB" id="A0A0F6YHC3"/>
<dbReference type="InterPro" id="IPR025857">
    <property type="entry name" value="MacB_PCD"/>
</dbReference>
<dbReference type="InterPro" id="IPR050250">
    <property type="entry name" value="Macrolide_Exporter_MacB"/>
</dbReference>
<organism evidence="10 11">
    <name type="scientific">Sandaracinus amylolyticus</name>
    <dbReference type="NCBI Taxonomy" id="927083"/>
    <lineage>
        <taxon>Bacteria</taxon>
        <taxon>Pseudomonadati</taxon>
        <taxon>Myxococcota</taxon>
        <taxon>Polyangia</taxon>
        <taxon>Polyangiales</taxon>
        <taxon>Sandaracinaceae</taxon>
        <taxon>Sandaracinus</taxon>
    </lineage>
</organism>
<reference evidence="10 11" key="1">
    <citation type="submission" date="2015-03" db="EMBL/GenBank/DDBJ databases">
        <title>Genome assembly of Sandaracinus amylolyticus DSM 53668.</title>
        <authorList>
            <person name="Sharma G."/>
            <person name="Subramanian S."/>
        </authorList>
    </citation>
    <scope>NUCLEOTIDE SEQUENCE [LARGE SCALE GENOMIC DNA]</scope>
    <source>
        <strain evidence="10 11">DSM 53668</strain>
    </source>
</reference>
<evidence type="ECO:0000256" key="5">
    <source>
        <dbReference type="ARBA" id="ARBA00023136"/>
    </source>
</evidence>
<evidence type="ECO:0000259" key="8">
    <source>
        <dbReference type="Pfam" id="PF02687"/>
    </source>
</evidence>
<dbReference type="GO" id="GO:0022857">
    <property type="term" value="F:transmembrane transporter activity"/>
    <property type="evidence" value="ECO:0007669"/>
    <property type="project" value="TreeGrafter"/>
</dbReference>
<dbReference type="OrthoDB" id="5487173at2"/>
<dbReference type="RefSeq" id="WP_053232199.1">
    <property type="nucleotide sequence ID" value="NZ_CP011125.1"/>
</dbReference>
<dbReference type="GO" id="GO:0005524">
    <property type="term" value="F:ATP binding"/>
    <property type="evidence" value="ECO:0007669"/>
    <property type="project" value="UniProtKB-KW"/>
</dbReference>
<keyword evidence="10" id="KW-0547">Nucleotide-binding</keyword>
<dbReference type="GO" id="GO:0005886">
    <property type="term" value="C:plasma membrane"/>
    <property type="evidence" value="ECO:0007669"/>
    <property type="project" value="UniProtKB-SubCell"/>
</dbReference>
<dbReference type="KEGG" id="samy:DB32_002052"/>
<evidence type="ECO:0000256" key="6">
    <source>
        <dbReference type="ARBA" id="ARBA00038076"/>
    </source>
</evidence>
<gene>
    <name evidence="10" type="ORF">DB32_002052</name>
</gene>
<feature type="domain" description="MacB-like periplasmic core" evidence="9">
    <location>
        <begin position="21"/>
        <end position="240"/>
    </location>
</feature>
<dbReference type="PANTHER" id="PTHR30572">
    <property type="entry name" value="MEMBRANE COMPONENT OF TRANSPORTER-RELATED"/>
    <property type="match status" value="1"/>
</dbReference>
<sequence length="401" mass="41585">MRLREVARSAMRSLRANGMRTALTALGTIIGVASVIVVLAVGEGASADVSSRIRALGTNLLTIRPGAGGFGPVRSGSVETLTLGDAAAIARVPGVAAVAPEVSGSAQLRHRSENTSAQVIGVTDTYLAIRSLEVATGLSFDALDDRERRRVVILGANVAEELFGSASALGERVQIRGIAFRVIGVLERKGDAGFLSPDDMVLVPLATHQGVLFGQDHLSTISVQIEDEGESDAVQASIEELMRLRHRLRPDQEDDFSVRSQTEMLQTMGAVTGTLTALLGAVALVSLIVGGIGIMNIMLASVRERTREIGVRMAVGARRRDILLQFLAEAVVVSAAGGLVGLALGCAGAAAIARFGGWSTVVPAYGVVLALGVSLAVGVVFGVGPARSAARLDPVEALRTD</sequence>
<dbReference type="Pfam" id="PF02687">
    <property type="entry name" value="FtsX"/>
    <property type="match status" value="1"/>
</dbReference>
<feature type="transmembrane region" description="Helical" evidence="7">
    <location>
        <begin position="323"/>
        <end position="352"/>
    </location>
</feature>
<name>A0A0F6YHC3_9BACT</name>
<protein>
    <submittedName>
        <fullName evidence="10">Macrolide export ATP-binding/permease protein MacB</fullName>
    </submittedName>
</protein>
<feature type="transmembrane region" description="Helical" evidence="7">
    <location>
        <begin position="277"/>
        <end position="302"/>
    </location>
</feature>
<evidence type="ECO:0000256" key="1">
    <source>
        <dbReference type="ARBA" id="ARBA00004651"/>
    </source>
</evidence>
<evidence type="ECO:0000256" key="3">
    <source>
        <dbReference type="ARBA" id="ARBA00022692"/>
    </source>
</evidence>
<dbReference type="PANTHER" id="PTHR30572:SF4">
    <property type="entry name" value="ABC TRANSPORTER PERMEASE YTRF"/>
    <property type="match status" value="1"/>
</dbReference>
<dbReference type="EMBL" id="CP011125">
    <property type="protein sequence ID" value="AKF04903.1"/>
    <property type="molecule type" value="Genomic_DNA"/>
</dbReference>